<dbReference type="Proteomes" id="UP000060778">
    <property type="component" value="Chromosome"/>
</dbReference>
<dbReference type="AlphaFoldDB" id="A0A0U3EBD9"/>
<feature type="transmembrane region" description="Helical" evidence="10">
    <location>
        <begin position="154"/>
        <end position="173"/>
    </location>
</feature>
<dbReference type="SUPFAM" id="SSF54631">
    <property type="entry name" value="CBS-domain pair"/>
    <property type="match status" value="1"/>
</dbReference>
<comment type="subcellular location">
    <subcellularLocation>
        <location evidence="1">Membrane</location>
        <topology evidence="1">Multi-pass membrane protein</topology>
    </subcellularLocation>
</comment>
<dbReference type="EMBL" id="CP006867">
    <property type="protein sequence ID" value="ALU12638.1"/>
    <property type="molecule type" value="Genomic_DNA"/>
</dbReference>
<feature type="transmembrane region" description="Helical" evidence="10">
    <location>
        <begin position="265"/>
        <end position="287"/>
    </location>
</feature>
<dbReference type="InterPro" id="IPR006153">
    <property type="entry name" value="Cation/H_exchanger_TM"/>
</dbReference>
<dbReference type="InterPro" id="IPR046342">
    <property type="entry name" value="CBS_dom_sf"/>
</dbReference>
<gene>
    <name evidence="12" type="ORF">EYM_05985</name>
</gene>
<dbReference type="STRING" id="940295.EYM_05985"/>
<keyword evidence="7" id="KW-0406">Ion transport</keyword>
<evidence type="ECO:0000256" key="3">
    <source>
        <dbReference type="ARBA" id="ARBA00022449"/>
    </source>
</evidence>
<proteinExistence type="predicted"/>
<evidence type="ECO:0000259" key="11">
    <source>
        <dbReference type="Pfam" id="PF00999"/>
    </source>
</evidence>
<name>A0A0U3EBD9_9CREN</name>
<dbReference type="OrthoDB" id="381914at2157"/>
<dbReference type="GO" id="GO:0006814">
    <property type="term" value="P:sodium ion transport"/>
    <property type="evidence" value="ECO:0007669"/>
    <property type="project" value="UniProtKB-KW"/>
</dbReference>
<keyword evidence="3" id="KW-0050">Antiport</keyword>
<dbReference type="Gene3D" id="1.20.1530.20">
    <property type="match status" value="1"/>
</dbReference>
<evidence type="ECO:0000256" key="7">
    <source>
        <dbReference type="ARBA" id="ARBA00023065"/>
    </source>
</evidence>
<evidence type="ECO:0000256" key="10">
    <source>
        <dbReference type="SAM" id="Phobius"/>
    </source>
</evidence>
<keyword evidence="2" id="KW-0813">Transport</keyword>
<dbReference type="RefSeq" id="WP_168050235.1">
    <property type="nucleotide sequence ID" value="NZ_CP006867.1"/>
</dbReference>
<dbReference type="PANTHER" id="PTHR43562:SF3">
    <property type="entry name" value="SODIUM ION_PROTON EXCHANGER (EUROFUNG)"/>
    <property type="match status" value="1"/>
</dbReference>
<evidence type="ECO:0000256" key="9">
    <source>
        <dbReference type="ARBA" id="ARBA00023201"/>
    </source>
</evidence>
<organism evidence="12 13">
    <name type="scientific">Ignicoccus islandicus DSM 13165</name>
    <dbReference type="NCBI Taxonomy" id="940295"/>
    <lineage>
        <taxon>Archaea</taxon>
        <taxon>Thermoproteota</taxon>
        <taxon>Thermoprotei</taxon>
        <taxon>Desulfurococcales</taxon>
        <taxon>Desulfurococcaceae</taxon>
        <taxon>Ignicoccus</taxon>
    </lineage>
</organism>
<dbReference type="GO" id="GO:0016020">
    <property type="term" value="C:membrane"/>
    <property type="evidence" value="ECO:0007669"/>
    <property type="project" value="UniProtKB-SubCell"/>
</dbReference>
<dbReference type="GeneID" id="30680577"/>
<feature type="transmembrane region" description="Helical" evidence="10">
    <location>
        <begin position="39"/>
        <end position="56"/>
    </location>
</feature>
<evidence type="ECO:0000256" key="4">
    <source>
        <dbReference type="ARBA" id="ARBA00022692"/>
    </source>
</evidence>
<feature type="transmembrane region" description="Helical" evidence="10">
    <location>
        <begin position="76"/>
        <end position="94"/>
    </location>
</feature>
<dbReference type="GO" id="GO:1902600">
    <property type="term" value="P:proton transmembrane transport"/>
    <property type="evidence" value="ECO:0007669"/>
    <property type="project" value="InterPro"/>
</dbReference>
<evidence type="ECO:0000256" key="5">
    <source>
        <dbReference type="ARBA" id="ARBA00022989"/>
    </source>
</evidence>
<protein>
    <recommendedName>
        <fullName evidence="11">Cation/H+ exchanger transmembrane domain-containing protein</fullName>
    </recommendedName>
</protein>
<keyword evidence="9" id="KW-0739">Sodium transport</keyword>
<evidence type="ECO:0000256" key="2">
    <source>
        <dbReference type="ARBA" id="ARBA00022448"/>
    </source>
</evidence>
<evidence type="ECO:0000313" key="13">
    <source>
        <dbReference type="Proteomes" id="UP000060778"/>
    </source>
</evidence>
<accession>A0A0U3EBD9</accession>
<evidence type="ECO:0000256" key="6">
    <source>
        <dbReference type="ARBA" id="ARBA00023053"/>
    </source>
</evidence>
<dbReference type="KEGG" id="iis:EYM_05985"/>
<dbReference type="PANTHER" id="PTHR43562">
    <property type="entry name" value="NAPA-TYPE SODIUM/HYDROGEN ANTIPORTER"/>
    <property type="match status" value="1"/>
</dbReference>
<evidence type="ECO:0000256" key="8">
    <source>
        <dbReference type="ARBA" id="ARBA00023136"/>
    </source>
</evidence>
<evidence type="ECO:0000313" key="12">
    <source>
        <dbReference type="EMBL" id="ALU12638.1"/>
    </source>
</evidence>
<keyword evidence="6" id="KW-0915">Sodium</keyword>
<dbReference type="GO" id="GO:0015297">
    <property type="term" value="F:antiporter activity"/>
    <property type="evidence" value="ECO:0007669"/>
    <property type="project" value="UniProtKB-KW"/>
</dbReference>
<reference evidence="12 13" key="1">
    <citation type="submission" date="2013-11" db="EMBL/GenBank/DDBJ databases">
        <title>Comparative genomics of Ignicoccus.</title>
        <authorList>
            <person name="Podar M."/>
        </authorList>
    </citation>
    <scope>NUCLEOTIDE SEQUENCE [LARGE SCALE GENOMIC DNA]</scope>
    <source>
        <strain evidence="12 13">DSM 13165</strain>
    </source>
</reference>
<dbReference type="InterPro" id="IPR038770">
    <property type="entry name" value="Na+/solute_symporter_sf"/>
</dbReference>
<keyword evidence="5 10" id="KW-1133">Transmembrane helix</keyword>
<keyword evidence="4 10" id="KW-0812">Transmembrane</keyword>
<feature type="domain" description="Cation/H+ exchanger transmembrane" evidence="11">
    <location>
        <begin position="9"/>
        <end position="335"/>
    </location>
</feature>
<keyword evidence="8 10" id="KW-0472">Membrane</keyword>
<evidence type="ECO:0000256" key="1">
    <source>
        <dbReference type="ARBA" id="ARBA00004141"/>
    </source>
</evidence>
<feature type="transmembrane region" description="Helical" evidence="10">
    <location>
        <begin position="12"/>
        <end position="33"/>
    </location>
</feature>
<keyword evidence="13" id="KW-1185">Reference proteome</keyword>
<dbReference type="Pfam" id="PF00999">
    <property type="entry name" value="Na_H_Exchanger"/>
    <property type="match status" value="1"/>
</dbReference>
<feature type="transmembrane region" description="Helical" evidence="10">
    <location>
        <begin position="185"/>
        <end position="203"/>
    </location>
</feature>
<sequence length="476" mass="52725">MAKLAEELALKIGLPHLLGPLVLGILMSFFPAFREEYKFAPLLFTVGLNFTAFLMGTEDLGLSLRNVNRGYLLRGLVLFFAPFLASLALLASAIDFKDALLLSVIFAMPSTIRISSLLKHVELEGFEDFLIIDEIAEVIAILSLYLFIVFDVKVLALTVFLAVASVIYGEKFFKRFFEYEEKFLAKEFPLSFMIALILLVGYASESIGLNSAVVSLMMGLVASEYLIERPWLKSKLKAVNHSFFEPLFFVGSSVLVNPFAILSRVAPILIVANFSVVLIKAVIVRLITGWNWRTSLLTTVKGGIDTALLASQFKIGKLSQELYSASIATVLLNTLSIGSLAIKKKRKPQSLPKFCDLELERVAVDLSQTLWEAFEILKDGREAVVVIDASNWPIGYVELKDVIGLSESELKKLRVYEVYHEGVPVFDCNDSIGKVIAVEEEIEEYPLVAVVKGDFGYYGSVSSTKVLKKLAELGAK</sequence>